<keyword evidence="3" id="KW-0540">Nuclease</keyword>
<feature type="non-terminal residue" evidence="10">
    <location>
        <position position="1"/>
    </location>
</feature>
<dbReference type="GO" id="GO:0003964">
    <property type="term" value="F:RNA-directed DNA polymerase activity"/>
    <property type="evidence" value="ECO:0007669"/>
    <property type="project" value="UniProtKB-KW"/>
</dbReference>
<evidence type="ECO:0000256" key="1">
    <source>
        <dbReference type="ARBA" id="ARBA00022679"/>
    </source>
</evidence>
<feature type="non-terminal residue" evidence="10">
    <location>
        <position position="50"/>
    </location>
</feature>
<keyword evidence="2" id="KW-0548">Nucleotidyltransferase</keyword>
<dbReference type="GO" id="GO:0008270">
    <property type="term" value="F:zinc ion binding"/>
    <property type="evidence" value="ECO:0007669"/>
    <property type="project" value="UniProtKB-KW"/>
</dbReference>
<dbReference type="EMBL" id="VWYG01049327">
    <property type="protein sequence ID" value="NXQ92685.1"/>
    <property type="molecule type" value="Genomic_DNA"/>
</dbReference>
<evidence type="ECO:0000256" key="3">
    <source>
        <dbReference type="ARBA" id="ARBA00022722"/>
    </source>
</evidence>
<dbReference type="GO" id="GO:0035613">
    <property type="term" value="F:RNA stem-loop binding"/>
    <property type="evidence" value="ECO:0007669"/>
    <property type="project" value="TreeGrafter"/>
</dbReference>
<keyword evidence="7" id="KW-0695">RNA-directed DNA polymerase</keyword>
<sequence length="50" mass="5604">VTVAVPLNDFIKARETHSIFHQNAKGLHKQFDITMDEAKGIVRACPECSH</sequence>
<evidence type="ECO:0000256" key="4">
    <source>
        <dbReference type="ARBA" id="ARBA00022723"/>
    </source>
</evidence>
<dbReference type="SUPFAM" id="SSF46919">
    <property type="entry name" value="N-terminal Zn binding domain of HIV integrase"/>
    <property type="match status" value="1"/>
</dbReference>
<evidence type="ECO:0000256" key="5">
    <source>
        <dbReference type="ARBA" id="ARBA00022759"/>
    </source>
</evidence>
<comment type="caution">
    <text evidence="10">The sequence shown here is derived from an EMBL/GenBank/DDBJ whole genome shotgun (WGS) entry which is preliminary data.</text>
</comment>
<reference evidence="10 11" key="1">
    <citation type="submission" date="2019-09" db="EMBL/GenBank/DDBJ databases">
        <title>Bird 10,000 Genomes (B10K) Project - Family phase.</title>
        <authorList>
            <person name="Zhang G."/>
        </authorList>
    </citation>
    <scope>NUCLEOTIDE SEQUENCE [LARGE SCALE GENOMIC DNA]</scope>
    <source>
        <strain evidence="10">B10K-DU-001-56</strain>
        <tissue evidence="10">Muscle</tissue>
    </source>
</reference>
<organism evidence="10 11">
    <name type="scientific">Nyctibius grandis</name>
    <name type="common">Great potoo</name>
    <dbReference type="NCBI Taxonomy" id="48427"/>
    <lineage>
        <taxon>Eukaryota</taxon>
        <taxon>Metazoa</taxon>
        <taxon>Chordata</taxon>
        <taxon>Craniata</taxon>
        <taxon>Vertebrata</taxon>
        <taxon>Euteleostomi</taxon>
        <taxon>Archelosauria</taxon>
        <taxon>Archosauria</taxon>
        <taxon>Dinosauria</taxon>
        <taxon>Saurischia</taxon>
        <taxon>Theropoda</taxon>
        <taxon>Coelurosauria</taxon>
        <taxon>Aves</taxon>
        <taxon>Neognathae</taxon>
        <taxon>Neoaves</taxon>
        <taxon>Strisores</taxon>
        <taxon>Caprimulgiformes</taxon>
        <taxon>Nyctibiidae</taxon>
        <taxon>Nyctibius</taxon>
    </lineage>
</organism>
<keyword evidence="1" id="KW-0808">Transferase</keyword>
<evidence type="ECO:0000256" key="8">
    <source>
        <dbReference type="PROSITE-ProRule" id="PRU00450"/>
    </source>
</evidence>
<dbReference type="Gene3D" id="1.10.10.200">
    <property type="match status" value="1"/>
</dbReference>
<proteinExistence type="predicted"/>
<dbReference type="AlphaFoldDB" id="A0A7L2H339"/>
<dbReference type="InterPro" id="IPR003308">
    <property type="entry name" value="Integrase_Zn-bd_dom_N"/>
</dbReference>
<gene>
    <name evidence="10" type="primary">Ervk18_2</name>
    <name evidence="10" type="ORF">NYCGRA_R15112</name>
</gene>
<evidence type="ECO:0000256" key="6">
    <source>
        <dbReference type="ARBA" id="ARBA00022801"/>
    </source>
</evidence>
<name>A0A7L2H339_NYCGR</name>
<keyword evidence="8" id="KW-0862">Zinc</keyword>
<keyword evidence="5" id="KW-0255">Endonuclease</keyword>
<dbReference type="GO" id="GO:0016787">
    <property type="term" value="F:hydrolase activity"/>
    <property type="evidence" value="ECO:0007669"/>
    <property type="project" value="UniProtKB-KW"/>
</dbReference>
<dbReference type="PROSITE" id="PS50876">
    <property type="entry name" value="ZF_INTEGRASE"/>
    <property type="match status" value="1"/>
</dbReference>
<keyword evidence="4" id="KW-0479">Metal-binding</keyword>
<dbReference type="Proteomes" id="UP000567826">
    <property type="component" value="Unassembled WGS sequence"/>
</dbReference>
<evidence type="ECO:0000313" key="10">
    <source>
        <dbReference type="EMBL" id="NXQ92685.1"/>
    </source>
</evidence>
<accession>A0A7L2H339</accession>
<dbReference type="PANTHER" id="PTHR41694">
    <property type="entry name" value="ENDOGENOUS RETROVIRUS GROUP K MEMBER POL PROTEIN"/>
    <property type="match status" value="1"/>
</dbReference>
<evidence type="ECO:0000256" key="7">
    <source>
        <dbReference type="ARBA" id="ARBA00022918"/>
    </source>
</evidence>
<dbReference type="Pfam" id="PF02022">
    <property type="entry name" value="Integrase_Zn"/>
    <property type="match status" value="1"/>
</dbReference>
<dbReference type="GO" id="GO:0004519">
    <property type="term" value="F:endonuclease activity"/>
    <property type="evidence" value="ECO:0007669"/>
    <property type="project" value="UniProtKB-KW"/>
</dbReference>
<keyword evidence="6" id="KW-0378">Hydrolase</keyword>
<evidence type="ECO:0000313" key="11">
    <source>
        <dbReference type="Proteomes" id="UP000567826"/>
    </source>
</evidence>
<evidence type="ECO:0000256" key="2">
    <source>
        <dbReference type="ARBA" id="ARBA00022695"/>
    </source>
</evidence>
<dbReference type="OrthoDB" id="9339466at2759"/>
<keyword evidence="11" id="KW-1185">Reference proteome</keyword>
<protein>
    <submittedName>
        <fullName evidence="10">POK18 protein</fullName>
    </submittedName>
</protein>
<evidence type="ECO:0000259" key="9">
    <source>
        <dbReference type="PROSITE" id="PS50876"/>
    </source>
</evidence>
<dbReference type="PANTHER" id="PTHR41694:SF3">
    <property type="entry name" value="RNA-DIRECTED DNA POLYMERASE-RELATED"/>
    <property type="match status" value="1"/>
</dbReference>
<dbReference type="InterPro" id="IPR017856">
    <property type="entry name" value="Integrase-like_N"/>
</dbReference>
<feature type="domain" description="Integrase-type" evidence="9">
    <location>
        <begin position="8"/>
        <end position="49"/>
    </location>
</feature>
<keyword evidence="8" id="KW-0863">Zinc-finger</keyword>